<organism evidence="1 2">
    <name type="scientific">Limnovirga soli</name>
    <dbReference type="NCBI Taxonomy" id="2656915"/>
    <lineage>
        <taxon>Bacteria</taxon>
        <taxon>Pseudomonadati</taxon>
        <taxon>Bacteroidota</taxon>
        <taxon>Chitinophagia</taxon>
        <taxon>Chitinophagales</taxon>
        <taxon>Chitinophagaceae</taxon>
        <taxon>Limnovirga</taxon>
    </lineage>
</organism>
<gene>
    <name evidence="1" type="ORF">GD597_08365</name>
</gene>
<evidence type="ECO:0000313" key="2">
    <source>
        <dbReference type="Proteomes" id="UP000598971"/>
    </source>
</evidence>
<keyword evidence="2" id="KW-1185">Reference proteome</keyword>
<proteinExistence type="predicted"/>
<dbReference type="Proteomes" id="UP000598971">
    <property type="component" value="Unassembled WGS sequence"/>
</dbReference>
<protein>
    <submittedName>
        <fullName evidence="1">Uncharacterized protein</fullName>
    </submittedName>
</protein>
<name>A0A8J8FDH2_9BACT</name>
<dbReference type="EMBL" id="WHPF01000005">
    <property type="protein sequence ID" value="NNV55467.1"/>
    <property type="molecule type" value="Genomic_DNA"/>
</dbReference>
<dbReference type="AlphaFoldDB" id="A0A8J8FDH2"/>
<reference evidence="1" key="1">
    <citation type="submission" date="2019-10" db="EMBL/GenBank/DDBJ databases">
        <title>Draft genome sequence of Panacibacter sp. KCS-6.</title>
        <authorList>
            <person name="Yim K.J."/>
        </authorList>
    </citation>
    <scope>NUCLEOTIDE SEQUENCE</scope>
    <source>
        <strain evidence="1">KCS-6</strain>
    </source>
</reference>
<evidence type="ECO:0000313" key="1">
    <source>
        <dbReference type="EMBL" id="NNV55467.1"/>
    </source>
</evidence>
<sequence>MAVNNLGAKHLTAAQKAAIDAGLNSIITALTSVSTNLTTDDRLKYGSINEQNKLLVNKSNDYHINQSALQSPDVDWVDFDADFTERSFADTRLNTIDSVKKMLEDYKIVHDYDNYQSALVDYEFTKYKAGTNTPGFAAKAAELGQFFAQSSTPQTPTN</sequence>
<dbReference type="RefSeq" id="WP_171607392.1">
    <property type="nucleotide sequence ID" value="NZ_WHPF01000005.1"/>
</dbReference>
<accession>A0A8J8FDH2</accession>
<comment type="caution">
    <text evidence="1">The sequence shown here is derived from an EMBL/GenBank/DDBJ whole genome shotgun (WGS) entry which is preliminary data.</text>
</comment>